<dbReference type="InterPro" id="IPR038125">
    <property type="entry name" value="HTHP_sf"/>
</dbReference>
<keyword evidence="2" id="KW-1185">Reference proteome</keyword>
<organism evidence="1 2">
    <name type="scientific">Alkalibaculum bacchi</name>
    <dbReference type="NCBI Taxonomy" id="645887"/>
    <lineage>
        <taxon>Bacteria</taxon>
        <taxon>Bacillati</taxon>
        <taxon>Bacillota</taxon>
        <taxon>Clostridia</taxon>
        <taxon>Eubacteriales</taxon>
        <taxon>Eubacteriaceae</taxon>
        <taxon>Alkalibaculum</taxon>
    </lineage>
</organism>
<dbReference type="RefSeq" id="WP_113921281.1">
    <property type="nucleotide sequence ID" value="NZ_QNRX01000015.1"/>
</dbReference>
<dbReference type="AlphaFoldDB" id="A0A366I2T7"/>
<evidence type="ECO:0000313" key="2">
    <source>
        <dbReference type="Proteomes" id="UP000253490"/>
    </source>
</evidence>
<protein>
    <submittedName>
        <fullName evidence="1">Hexameric tyrosine-coordinated heme protein (HTHP)</fullName>
    </submittedName>
</protein>
<name>A0A366I2T7_9FIRM</name>
<gene>
    <name evidence="1" type="ORF">DES36_11568</name>
</gene>
<proteinExistence type="predicted"/>
<dbReference type="InterPro" id="IPR021111">
    <property type="entry name" value="Hexamer_Tyr-coord_heme_pr_HTHP"/>
</dbReference>
<sequence length="43" mass="4948">MAEWLATLRTDTPEEGYNLAVTLARKAISMTQPYEVIRKILRP</sequence>
<evidence type="ECO:0000313" key="1">
    <source>
        <dbReference type="EMBL" id="RBP61069.1"/>
    </source>
</evidence>
<dbReference type="EMBL" id="QNRX01000015">
    <property type="protein sequence ID" value="RBP61069.1"/>
    <property type="molecule type" value="Genomic_DNA"/>
</dbReference>
<reference evidence="1 2" key="1">
    <citation type="submission" date="2018-06" db="EMBL/GenBank/DDBJ databases">
        <title>Genomic Encyclopedia of Type Strains, Phase IV (KMG-IV): sequencing the most valuable type-strain genomes for metagenomic binning, comparative biology and taxonomic classification.</title>
        <authorList>
            <person name="Goeker M."/>
        </authorList>
    </citation>
    <scope>NUCLEOTIDE SEQUENCE [LARGE SCALE GENOMIC DNA]</scope>
    <source>
        <strain evidence="1 2">DSM 22112</strain>
    </source>
</reference>
<dbReference type="Pfam" id="PF11534">
    <property type="entry name" value="HTHP"/>
    <property type="match status" value="1"/>
</dbReference>
<dbReference type="Proteomes" id="UP000253490">
    <property type="component" value="Unassembled WGS sequence"/>
</dbReference>
<accession>A0A366I2T7</accession>
<dbReference type="Gene3D" id="6.10.80.10">
    <property type="entry name" value="Hexameric tyrosine-coordinated heme protein (HTHP)"/>
    <property type="match status" value="1"/>
</dbReference>
<dbReference type="OrthoDB" id="72286at2"/>
<comment type="caution">
    <text evidence="1">The sequence shown here is derived from an EMBL/GenBank/DDBJ whole genome shotgun (WGS) entry which is preliminary data.</text>
</comment>